<dbReference type="AlphaFoldDB" id="A0A382GSX8"/>
<protein>
    <submittedName>
        <fullName evidence="1">Uncharacterized protein</fullName>
    </submittedName>
</protein>
<gene>
    <name evidence="1" type="ORF">METZ01_LOCUS230527</name>
</gene>
<accession>A0A382GSX8</accession>
<sequence>MAKKKTFSISAKAQKQLEVLLAENFPGRKVQAGRHISNNILKGGDHLIEMIREGYADQAEKERKAGIGYRATHKAKKDLENRKGQLSLAPKEVLEEIIAIAKQALGDKKQTEILKFL</sequence>
<reference evidence="1" key="1">
    <citation type="submission" date="2018-05" db="EMBL/GenBank/DDBJ databases">
        <authorList>
            <person name="Lanie J.A."/>
            <person name="Ng W.-L."/>
            <person name="Kazmierczak K.M."/>
            <person name="Andrzejewski T.M."/>
            <person name="Davidsen T.M."/>
            <person name="Wayne K.J."/>
            <person name="Tettelin H."/>
            <person name="Glass J.I."/>
            <person name="Rusch D."/>
            <person name="Podicherti R."/>
            <person name="Tsui H.-C.T."/>
            <person name="Winkler M.E."/>
        </authorList>
    </citation>
    <scope>NUCLEOTIDE SEQUENCE</scope>
</reference>
<evidence type="ECO:0000313" key="1">
    <source>
        <dbReference type="EMBL" id="SVB77673.1"/>
    </source>
</evidence>
<name>A0A382GSX8_9ZZZZ</name>
<organism evidence="1">
    <name type="scientific">marine metagenome</name>
    <dbReference type="NCBI Taxonomy" id="408172"/>
    <lineage>
        <taxon>unclassified sequences</taxon>
        <taxon>metagenomes</taxon>
        <taxon>ecological metagenomes</taxon>
    </lineage>
</organism>
<dbReference type="EMBL" id="UINC01056988">
    <property type="protein sequence ID" value="SVB77673.1"/>
    <property type="molecule type" value="Genomic_DNA"/>
</dbReference>
<proteinExistence type="predicted"/>